<dbReference type="AlphaFoldDB" id="A0A9W4GDQ9"/>
<name>A0A9W4GDQ9_BLUGR</name>
<evidence type="ECO:0000256" key="3">
    <source>
        <dbReference type="ARBA" id="ARBA00022490"/>
    </source>
</evidence>
<keyword evidence="6" id="KW-0539">Nucleus</keyword>
<evidence type="ECO:0000313" key="10">
    <source>
        <dbReference type="Proteomes" id="UP000683417"/>
    </source>
</evidence>
<feature type="repeat" description="WD" evidence="7">
    <location>
        <begin position="152"/>
        <end position="194"/>
    </location>
</feature>
<dbReference type="GO" id="GO:0005634">
    <property type="term" value="C:nucleus"/>
    <property type="evidence" value="ECO:0007669"/>
    <property type="project" value="UniProtKB-SubCell"/>
</dbReference>
<feature type="region of interest" description="Disordered" evidence="8">
    <location>
        <begin position="22"/>
        <end position="48"/>
    </location>
</feature>
<evidence type="ECO:0000256" key="7">
    <source>
        <dbReference type="PROSITE-ProRule" id="PRU00221"/>
    </source>
</evidence>
<dbReference type="FunFam" id="2.130.10.10:FF:001289">
    <property type="entry name" value="RNA polymerase II Elongator subunit"/>
    <property type="match status" value="1"/>
</dbReference>
<dbReference type="GO" id="GO:0005737">
    <property type="term" value="C:cytoplasm"/>
    <property type="evidence" value="ECO:0007669"/>
    <property type="project" value="UniProtKB-SubCell"/>
</dbReference>
<dbReference type="EMBL" id="CAJHIT010000005">
    <property type="protein sequence ID" value="CAD6501787.1"/>
    <property type="molecule type" value="Genomic_DNA"/>
</dbReference>
<protein>
    <submittedName>
        <fullName evidence="9">BgTH12-02033</fullName>
    </submittedName>
</protein>
<organism evidence="9 10">
    <name type="scientific">Blumeria graminis f. sp. triticale</name>
    <dbReference type="NCBI Taxonomy" id="1689686"/>
    <lineage>
        <taxon>Eukaryota</taxon>
        <taxon>Fungi</taxon>
        <taxon>Dikarya</taxon>
        <taxon>Ascomycota</taxon>
        <taxon>Pezizomycotina</taxon>
        <taxon>Leotiomycetes</taxon>
        <taxon>Erysiphales</taxon>
        <taxon>Erysiphaceae</taxon>
        <taxon>Blumeria</taxon>
    </lineage>
</organism>
<gene>
    <name evidence="9" type="ORF">BGTH12_LOCUS3145</name>
</gene>
<evidence type="ECO:0000256" key="4">
    <source>
        <dbReference type="ARBA" id="ARBA00022574"/>
    </source>
</evidence>
<sequence length="857" mass="94155">HIANYFSRTIIYRFPSPRFRSCTSPHHPGPRDQVISCKPPSSPGSTVKDSDRMLQVSADYLSAGANRHSSAADWDASGLLAFGADRNIALWEPMDKQSRGISALLTGHTDKVNALKFLPESSSTILSGSVDQTLKVWKKCDEPEKYKCIHSLSDHTGSINCLAVSKNGASIFASGAADSTVRIWSHDKAVEIVTLQQTITLQPKLFPLALALTPLIASANSYLLAVAGTRETIQLYVQDSEQDSRFQLQVTLSGHEGWVRSLDFIQDSTSQGDILLASASQDKYIRLWRISQGYKAPSLAADSSFSQLNSLLPGKTLANKSQHFQAESLDYSTSFEALLFGHEDWIYSCKWKHAGSRLQLLSASADNSLAIWEPDESTGVYTIIARMGEISSEKGSTTATGSTGGFWMGLWAASGNAVVCLGRTGSWKLWTWNVDRERWIQGSGVSGHTDPVNSIAWSKGGEYLLSTSADQTTRLHAEWKREGRKTWHEMARPQIHGYNLSCVDTLGSTQFVSGAEEKLLRVFKIPRTTARLLNELAGGNFADEDDMPIAANMPVLGLSNRTIPTVESGEKVMGDDDSRQDTKVAPVIETSKLEIKYLPHEDQLSRDTLWPEIEKLYGHGYEISALATSHDGTIVATACKASSIDHAVIRLYETKTWHEIKPPLTAHSLTVTSLRFSPDDKFLLSVGRDRLWSLFQRADANPHQYQLQATDAKSHSRMILDAAWAPGPSHIFATAGRDRQVKIWICQSSDTASPVSCAVTIRRAHPTTAIHFLDFTTPANCLRLAIGDELGQLAIFEINISSASTTELPFSFNSPCLNPSGAITQLAWRPTIRMKPKTGMSLAMASEDGSLRIYSME</sequence>
<feature type="repeat" description="WD" evidence="7">
    <location>
        <begin position="105"/>
        <end position="138"/>
    </location>
</feature>
<reference evidence="9" key="1">
    <citation type="submission" date="2020-10" db="EMBL/GenBank/DDBJ databases">
        <authorList>
            <person name="Muller C M."/>
        </authorList>
    </citation>
    <scope>NUCLEOTIDE SEQUENCE</scope>
    <source>
        <strain evidence="9">THUN-12</strain>
    </source>
</reference>
<keyword evidence="4 7" id="KW-0853">WD repeat</keyword>
<keyword evidence="5" id="KW-0677">Repeat</keyword>
<comment type="subcellular location">
    <subcellularLocation>
        <location evidence="2">Cytoplasm</location>
    </subcellularLocation>
    <subcellularLocation>
        <location evidence="1">Nucleus</location>
    </subcellularLocation>
</comment>
<accession>A0A9W4GDQ9</accession>
<dbReference type="PROSITE" id="PS50082">
    <property type="entry name" value="WD_REPEATS_2"/>
    <property type="match status" value="7"/>
</dbReference>
<dbReference type="PROSITE" id="PS50294">
    <property type="entry name" value="WD_REPEATS_REGION"/>
    <property type="match status" value="5"/>
</dbReference>
<dbReference type="FunFam" id="2.130.10.10:FF:000400">
    <property type="entry name" value="Elongator acetyltransferase complex subunit 2"/>
    <property type="match status" value="1"/>
</dbReference>
<evidence type="ECO:0000256" key="1">
    <source>
        <dbReference type="ARBA" id="ARBA00004123"/>
    </source>
</evidence>
<dbReference type="CDD" id="cd00200">
    <property type="entry name" value="WD40"/>
    <property type="match status" value="1"/>
</dbReference>
<dbReference type="Pfam" id="PF00400">
    <property type="entry name" value="WD40"/>
    <property type="match status" value="8"/>
</dbReference>
<evidence type="ECO:0000256" key="2">
    <source>
        <dbReference type="ARBA" id="ARBA00004496"/>
    </source>
</evidence>
<dbReference type="GO" id="GO:0033588">
    <property type="term" value="C:elongator holoenzyme complex"/>
    <property type="evidence" value="ECO:0007669"/>
    <property type="project" value="InterPro"/>
</dbReference>
<feature type="repeat" description="WD" evidence="7">
    <location>
        <begin position="252"/>
        <end position="298"/>
    </location>
</feature>
<dbReference type="Proteomes" id="UP000683417">
    <property type="component" value="Unassembled WGS sequence"/>
</dbReference>
<dbReference type="GO" id="GO:0002098">
    <property type="term" value="P:tRNA wobble uridine modification"/>
    <property type="evidence" value="ECO:0007669"/>
    <property type="project" value="InterPro"/>
</dbReference>
<evidence type="ECO:0000256" key="8">
    <source>
        <dbReference type="SAM" id="MobiDB-lite"/>
    </source>
</evidence>
<feature type="non-terminal residue" evidence="9">
    <location>
        <position position="857"/>
    </location>
</feature>
<comment type="caution">
    <text evidence="9">The sequence shown here is derived from an EMBL/GenBank/DDBJ whole genome shotgun (WGS) entry which is preliminary data.</text>
</comment>
<dbReference type="PANTHER" id="PTHR44111:SF1">
    <property type="entry name" value="ELONGATOR COMPLEX PROTEIN 2"/>
    <property type="match status" value="1"/>
</dbReference>
<feature type="repeat" description="WD" evidence="7">
    <location>
        <begin position="664"/>
        <end position="690"/>
    </location>
</feature>
<dbReference type="InterPro" id="IPR001680">
    <property type="entry name" value="WD40_rpt"/>
</dbReference>
<dbReference type="InterPro" id="IPR037289">
    <property type="entry name" value="Elp2"/>
</dbReference>
<proteinExistence type="predicted"/>
<evidence type="ECO:0000256" key="6">
    <source>
        <dbReference type="ARBA" id="ARBA00023242"/>
    </source>
</evidence>
<keyword evidence="3" id="KW-0963">Cytoplasm</keyword>
<feature type="repeat" description="WD" evidence="7">
    <location>
        <begin position="445"/>
        <end position="475"/>
    </location>
</feature>
<dbReference type="SMART" id="SM00320">
    <property type="entry name" value="WD40"/>
    <property type="match status" value="11"/>
</dbReference>
<evidence type="ECO:0000313" key="9">
    <source>
        <dbReference type="EMBL" id="CAD6501787.1"/>
    </source>
</evidence>
<feature type="repeat" description="WD" evidence="7">
    <location>
        <begin position="712"/>
        <end position="744"/>
    </location>
</feature>
<evidence type="ECO:0000256" key="5">
    <source>
        <dbReference type="ARBA" id="ARBA00022737"/>
    </source>
</evidence>
<feature type="repeat" description="WD" evidence="7">
    <location>
        <begin position="339"/>
        <end position="382"/>
    </location>
</feature>
<dbReference type="PANTHER" id="PTHR44111">
    <property type="entry name" value="ELONGATOR COMPLEX PROTEIN 2"/>
    <property type="match status" value="1"/>
</dbReference>